<dbReference type="InterPro" id="IPR000788">
    <property type="entry name" value="RNR_lg_C"/>
</dbReference>
<gene>
    <name evidence="6" type="ORF">LCGC14_2494270</name>
</gene>
<dbReference type="AlphaFoldDB" id="A0A0F9DFL2"/>
<dbReference type="Gene3D" id="3.20.70.20">
    <property type="match status" value="1"/>
</dbReference>
<comment type="caution">
    <text evidence="6">The sequence shown here is derived from an EMBL/GenBank/DDBJ whole genome shotgun (WGS) entry which is preliminary data.</text>
</comment>
<evidence type="ECO:0000313" key="6">
    <source>
        <dbReference type="EMBL" id="KKL16566.1"/>
    </source>
</evidence>
<organism evidence="6">
    <name type="scientific">marine sediment metagenome</name>
    <dbReference type="NCBI Taxonomy" id="412755"/>
    <lineage>
        <taxon>unclassified sequences</taxon>
        <taxon>metagenomes</taxon>
        <taxon>ecological metagenomes</taxon>
    </lineage>
</organism>
<keyword evidence="3" id="KW-0560">Oxidoreductase</keyword>
<dbReference type="GO" id="GO:0031419">
    <property type="term" value="F:cobalamin binding"/>
    <property type="evidence" value="ECO:0007669"/>
    <property type="project" value="UniProtKB-KW"/>
</dbReference>
<evidence type="ECO:0000256" key="3">
    <source>
        <dbReference type="ARBA" id="ARBA00023002"/>
    </source>
</evidence>
<sequence length="420" mass="47396">AIKHIYRNVLIDRTKIKYFGKDKYILTRYYSSGKKREQIEYKNNKAKSLLHTASSGVGKINFKIKDTKYAGKTDVFDITVTNKDHTFWCNGFNISNCGEQILPEMSICCLGNIVLPTHLNSKGEIDWGLLDDTIRLSVRFLDDVLDVNEYPITEIKEASEKERRIGLGIMGLHDMLLKMGIKYSSDEALKIIDKVMSFIKKKAYEASIFLSVKKGQFPLLDREQFIRSGFCKQSLTPSIRKKILEYGIRNCCILTAPPTGTVSIVAGVSSGTEPMFAPIYQRNFNKHKDTHSSMTNKSNEVIIHPLVKEFLKTGKSIDHFEAAHDISPEHHCKVQEVCQRHIDAAVSKTINLPGRATTEELSDIILEYLPRLKGLTIYRDGSRGESPLMPMPISEIKKYLNDDTVTQSGEGECLSGSCDI</sequence>
<feature type="domain" description="Ribonucleotide reductase large subunit C-terminal" evidence="5">
    <location>
        <begin position="52"/>
        <end position="376"/>
    </location>
</feature>
<reference evidence="6" key="1">
    <citation type="journal article" date="2015" name="Nature">
        <title>Complex archaea that bridge the gap between prokaryotes and eukaryotes.</title>
        <authorList>
            <person name="Spang A."/>
            <person name="Saw J.H."/>
            <person name="Jorgensen S.L."/>
            <person name="Zaremba-Niedzwiedzka K."/>
            <person name="Martijn J."/>
            <person name="Lind A.E."/>
            <person name="van Eijk R."/>
            <person name="Schleper C."/>
            <person name="Guy L."/>
            <person name="Ettema T.J."/>
        </authorList>
    </citation>
    <scope>NUCLEOTIDE SEQUENCE</scope>
</reference>
<protein>
    <recommendedName>
        <fullName evidence="5">Ribonucleotide reductase large subunit C-terminal domain-containing protein</fullName>
    </recommendedName>
</protein>
<dbReference type="PRINTS" id="PR01183">
    <property type="entry name" value="RIBORDTASEM1"/>
</dbReference>
<evidence type="ECO:0000256" key="4">
    <source>
        <dbReference type="ARBA" id="ARBA00023285"/>
    </source>
</evidence>
<keyword evidence="4" id="KW-0170">Cobalt</keyword>
<accession>A0A0F9DFL2</accession>
<feature type="non-terminal residue" evidence="6">
    <location>
        <position position="1"/>
    </location>
</feature>
<proteinExistence type="predicted"/>
<dbReference type="SUPFAM" id="SSF51998">
    <property type="entry name" value="PFL-like glycyl radical enzymes"/>
    <property type="match status" value="1"/>
</dbReference>
<dbReference type="InterPro" id="IPR050862">
    <property type="entry name" value="RdRp_reductase_class-2"/>
</dbReference>
<dbReference type="PANTHER" id="PTHR43371">
    <property type="entry name" value="VITAMIN B12-DEPENDENT RIBONUCLEOTIDE REDUCTASE"/>
    <property type="match status" value="1"/>
</dbReference>
<name>A0A0F9DFL2_9ZZZZ</name>
<dbReference type="PANTHER" id="PTHR43371:SF1">
    <property type="entry name" value="RIBONUCLEOSIDE-DIPHOSPHATE REDUCTASE"/>
    <property type="match status" value="1"/>
</dbReference>
<dbReference type="Pfam" id="PF02867">
    <property type="entry name" value="Ribonuc_red_lgC"/>
    <property type="match status" value="1"/>
</dbReference>
<dbReference type="GO" id="GO:0004748">
    <property type="term" value="F:ribonucleoside-diphosphate reductase activity, thioredoxin disulfide as acceptor"/>
    <property type="evidence" value="ECO:0007669"/>
    <property type="project" value="TreeGrafter"/>
</dbReference>
<evidence type="ECO:0000256" key="2">
    <source>
        <dbReference type="ARBA" id="ARBA00022628"/>
    </source>
</evidence>
<keyword evidence="2" id="KW-0846">Cobalamin</keyword>
<evidence type="ECO:0000256" key="1">
    <source>
        <dbReference type="ARBA" id="ARBA00001922"/>
    </source>
</evidence>
<comment type="cofactor">
    <cofactor evidence="1">
        <name>adenosylcob(III)alamin</name>
        <dbReference type="ChEBI" id="CHEBI:18408"/>
    </cofactor>
</comment>
<dbReference type="EMBL" id="LAZR01039611">
    <property type="protein sequence ID" value="KKL16566.1"/>
    <property type="molecule type" value="Genomic_DNA"/>
</dbReference>
<evidence type="ECO:0000259" key="5">
    <source>
        <dbReference type="Pfam" id="PF02867"/>
    </source>
</evidence>